<dbReference type="InterPro" id="IPR051679">
    <property type="entry name" value="DASS-Related_Transporters"/>
</dbReference>
<evidence type="ECO:0000256" key="6">
    <source>
        <dbReference type="ARBA" id="ARBA00023136"/>
    </source>
</evidence>
<gene>
    <name evidence="9" type="ORF">FKY71_00135</name>
</gene>
<feature type="transmembrane region" description="Helical" evidence="7">
    <location>
        <begin position="483"/>
        <end position="502"/>
    </location>
</feature>
<feature type="transmembrane region" description="Helical" evidence="7">
    <location>
        <begin position="508"/>
        <end position="529"/>
    </location>
</feature>
<evidence type="ECO:0000256" key="1">
    <source>
        <dbReference type="ARBA" id="ARBA00004141"/>
    </source>
</evidence>
<feature type="domain" description="RCK C-terminal" evidence="8">
    <location>
        <begin position="212"/>
        <end position="297"/>
    </location>
</feature>
<dbReference type="AlphaFoldDB" id="A0A540VW83"/>
<accession>A0A540VW83</accession>
<evidence type="ECO:0000259" key="8">
    <source>
        <dbReference type="PROSITE" id="PS51202"/>
    </source>
</evidence>
<protein>
    <submittedName>
        <fullName evidence="9">SLC13 family permease</fullName>
    </submittedName>
</protein>
<evidence type="ECO:0000313" key="9">
    <source>
        <dbReference type="EMBL" id="TQF01026.1"/>
    </source>
</evidence>
<sequence>MAWEGWLTLTVVGLVLVALASGRASPVGILFTGLAVLMTTAAVTGTDRLVAPAEAVSGFGSTGLMTVGLLFVVAAGLTRTGAIARIADPLINRSHGLRSAQWRLLTPVAGLSAFLNNTPIVALFLPVVNDLARRLGIPASRLYLPLSYAAILGGTCTLIGTSTNLIINDLLRTSGASTGLGLFDLAWVGLPATVLGLVYILLASPWLLPDRRDALAERLDPRRYTVEVEVAEDGPLVGRSIEEAGLRHLPDLFLAEIERDGQVLPAVAPSETLAGGDRLVFAGVLESVVDLHRMRGLKPASGAADDLTAPRRERCLVEAVVAEACPLVGRSIRAGRFRERYQAAVIAVSRGGRQLPGKIGDIVLRPGDTLLLETHASFVERQRDARDFHLVSGIEDSAPPAHDKARIALPILAVMVVLAASPWLSMLNAALLAAVALVLTRCVDLSEAVRNVNWNVLLVIGAALGIGEAMGNSGAAALIGGQIMALAADQPLLALIGIYLLTSVTTEAITNNAAAVLIFPVAIAGAEMIGVSPTPFVVAIMVAASAAFATPIGYQTNLMVYGPGGYRFLDYVRFGLPLNLLVMALAIAIIPQVWPLQ</sequence>
<dbReference type="PANTHER" id="PTHR43652">
    <property type="entry name" value="BASIC AMINO ACID ANTIPORTER YFCC-RELATED"/>
    <property type="match status" value="1"/>
</dbReference>
<dbReference type="InterPro" id="IPR036721">
    <property type="entry name" value="RCK_C_sf"/>
</dbReference>
<reference evidence="9 10" key="1">
    <citation type="submission" date="2019-06" db="EMBL/GenBank/DDBJ databases">
        <title>Metagenome assembled Genome of Spiribacter salinus SL48-SHIP from the microbial mat of Salt Lake 48 (Novosibirsk region, Russia).</title>
        <authorList>
            <person name="Shipova A."/>
            <person name="Rozanov A.S."/>
            <person name="Bryanskaya A.V."/>
            <person name="Peltek S.E."/>
        </authorList>
    </citation>
    <scope>NUCLEOTIDE SEQUENCE [LARGE SCALE GENOMIC DNA]</scope>
    <source>
        <strain evidence="9">SL48-SHIP-2</strain>
    </source>
</reference>
<feature type="transmembrane region" description="Helical" evidence="7">
    <location>
        <begin position="536"/>
        <end position="554"/>
    </location>
</feature>
<keyword evidence="3 7" id="KW-0812">Transmembrane</keyword>
<feature type="domain" description="RCK C-terminal" evidence="8">
    <location>
        <begin position="304"/>
        <end position="388"/>
    </location>
</feature>
<comment type="caution">
    <text evidence="9">The sequence shown here is derived from an EMBL/GenBank/DDBJ whole genome shotgun (WGS) entry which is preliminary data.</text>
</comment>
<keyword evidence="5 7" id="KW-1133">Transmembrane helix</keyword>
<feature type="transmembrane region" description="Helical" evidence="7">
    <location>
        <begin position="574"/>
        <end position="594"/>
    </location>
</feature>
<comment type="subcellular location">
    <subcellularLocation>
        <location evidence="1">Membrane</location>
        <topology evidence="1">Multi-pass membrane protein</topology>
    </subcellularLocation>
</comment>
<keyword evidence="4" id="KW-0677">Repeat</keyword>
<keyword evidence="2" id="KW-0813">Transport</keyword>
<dbReference type="Gene3D" id="3.30.70.1450">
    <property type="entry name" value="Regulator of K+ conductance, C-terminal domain"/>
    <property type="match status" value="2"/>
</dbReference>
<feature type="transmembrane region" description="Helical" evidence="7">
    <location>
        <begin position="34"/>
        <end position="51"/>
    </location>
</feature>
<organism evidence="9 10">
    <name type="scientific">Spiribacter salinus</name>
    <dbReference type="NCBI Taxonomy" id="1335746"/>
    <lineage>
        <taxon>Bacteria</taxon>
        <taxon>Pseudomonadati</taxon>
        <taxon>Pseudomonadota</taxon>
        <taxon>Gammaproteobacteria</taxon>
        <taxon>Chromatiales</taxon>
        <taxon>Ectothiorhodospiraceae</taxon>
        <taxon>Spiribacter</taxon>
    </lineage>
</organism>
<name>A0A540VW83_9GAMM</name>
<dbReference type="InterPro" id="IPR031312">
    <property type="entry name" value="Na/sul_symport_CS"/>
</dbReference>
<dbReference type="EMBL" id="VIFK01000001">
    <property type="protein sequence ID" value="TQF01026.1"/>
    <property type="molecule type" value="Genomic_DNA"/>
</dbReference>
<feature type="transmembrane region" description="Helical" evidence="7">
    <location>
        <begin position="407"/>
        <end position="440"/>
    </location>
</feature>
<evidence type="ECO:0000256" key="5">
    <source>
        <dbReference type="ARBA" id="ARBA00022989"/>
    </source>
</evidence>
<evidence type="ECO:0000256" key="2">
    <source>
        <dbReference type="ARBA" id="ARBA00022448"/>
    </source>
</evidence>
<feature type="transmembrane region" description="Helical" evidence="7">
    <location>
        <begin position="146"/>
        <end position="167"/>
    </location>
</feature>
<keyword evidence="6 7" id="KW-0472">Membrane</keyword>
<dbReference type="FunFam" id="3.30.70.1450:FF:000009">
    <property type="entry name" value="SLC13 family permease"/>
    <property type="match status" value="1"/>
</dbReference>
<dbReference type="STRING" id="1260251.SPISAL_06070"/>
<dbReference type="GO" id="GO:0008324">
    <property type="term" value="F:monoatomic cation transmembrane transporter activity"/>
    <property type="evidence" value="ECO:0007669"/>
    <property type="project" value="InterPro"/>
</dbReference>
<feature type="transmembrane region" description="Helical" evidence="7">
    <location>
        <begin position="63"/>
        <end position="84"/>
    </location>
</feature>
<dbReference type="Proteomes" id="UP000315400">
    <property type="component" value="Unassembled WGS sequence"/>
</dbReference>
<dbReference type="SUPFAM" id="SSF116726">
    <property type="entry name" value="TrkA C-terminal domain-like"/>
    <property type="match status" value="2"/>
</dbReference>
<dbReference type="InterPro" id="IPR004680">
    <property type="entry name" value="Cit_transptr-like_dom"/>
</dbReference>
<feature type="transmembrane region" description="Helical" evidence="7">
    <location>
        <begin position="452"/>
        <end position="471"/>
    </location>
</feature>
<dbReference type="Pfam" id="PF03600">
    <property type="entry name" value="CitMHS"/>
    <property type="match status" value="1"/>
</dbReference>
<dbReference type="PROSITE" id="PS51202">
    <property type="entry name" value="RCK_C"/>
    <property type="match status" value="2"/>
</dbReference>
<evidence type="ECO:0000256" key="3">
    <source>
        <dbReference type="ARBA" id="ARBA00022692"/>
    </source>
</evidence>
<feature type="transmembrane region" description="Helical" evidence="7">
    <location>
        <begin position="187"/>
        <end position="208"/>
    </location>
</feature>
<dbReference type="InterPro" id="IPR006037">
    <property type="entry name" value="RCK_C"/>
</dbReference>
<proteinExistence type="predicted"/>
<evidence type="ECO:0000256" key="4">
    <source>
        <dbReference type="ARBA" id="ARBA00022737"/>
    </source>
</evidence>
<dbReference type="GO" id="GO:0006813">
    <property type="term" value="P:potassium ion transport"/>
    <property type="evidence" value="ECO:0007669"/>
    <property type="project" value="InterPro"/>
</dbReference>
<evidence type="ECO:0000256" key="7">
    <source>
        <dbReference type="SAM" id="Phobius"/>
    </source>
</evidence>
<evidence type="ECO:0000313" key="10">
    <source>
        <dbReference type="Proteomes" id="UP000315400"/>
    </source>
</evidence>
<dbReference type="Pfam" id="PF02080">
    <property type="entry name" value="TrkA_C"/>
    <property type="match status" value="2"/>
</dbReference>
<dbReference type="PANTHER" id="PTHR43652:SF2">
    <property type="entry name" value="BASIC AMINO ACID ANTIPORTER YFCC-RELATED"/>
    <property type="match status" value="1"/>
</dbReference>
<dbReference type="PROSITE" id="PS01271">
    <property type="entry name" value="NA_SULFATE"/>
    <property type="match status" value="1"/>
</dbReference>
<dbReference type="GO" id="GO:0005886">
    <property type="term" value="C:plasma membrane"/>
    <property type="evidence" value="ECO:0007669"/>
    <property type="project" value="TreeGrafter"/>
</dbReference>
<feature type="transmembrane region" description="Helical" evidence="7">
    <location>
        <begin position="104"/>
        <end position="125"/>
    </location>
</feature>